<dbReference type="OrthoDB" id="10616513at2759"/>
<keyword evidence="1" id="KW-0472">Membrane</keyword>
<gene>
    <name evidence="2" type="primary">LZTR1</name>
    <name evidence="2" type="ORF">SNEC2469_LOCUS28937</name>
</gene>
<feature type="transmembrane region" description="Helical" evidence="1">
    <location>
        <begin position="337"/>
        <end position="357"/>
    </location>
</feature>
<dbReference type="AlphaFoldDB" id="A0A813AWT7"/>
<dbReference type="Proteomes" id="UP000601435">
    <property type="component" value="Unassembled WGS sequence"/>
</dbReference>
<evidence type="ECO:0000313" key="3">
    <source>
        <dbReference type="Proteomes" id="UP000601435"/>
    </source>
</evidence>
<feature type="transmembrane region" description="Helical" evidence="1">
    <location>
        <begin position="253"/>
        <end position="274"/>
    </location>
</feature>
<proteinExistence type="predicted"/>
<feature type="non-terminal residue" evidence="2">
    <location>
        <position position="1"/>
    </location>
</feature>
<name>A0A813AWT7_9DINO</name>
<reference evidence="2" key="1">
    <citation type="submission" date="2021-02" db="EMBL/GenBank/DDBJ databases">
        <authorList>
            <person name="Dougan E. K."/>
            <person name="Rhodes N."/>
            <person name="Thang M."/>
            <person name="Chan C."/>
        </authorList>
    </citation>
    <scope>NUCLEOTIDE SEQUENCE</scope>
</reference>
<keyword evidence="3" id="KW-1185">Reference proteome</keyword>
<evidence type="ECO:0000313" key="2">
    <source>
        <dbReference type="EMBL" id="CAE7881225.1"/>
    </source>
</evidence>
<sequence>MLGLDARVQRLTKKIDEADLQFGVEGPCTPWSGECRFLKRKFTGINGNIVIEQDGKHVDKLVSLVGVERVFFFILVQTDQNASTRSRPSSNDGLVTLVLSEVHGSLYSLQEGLFLKRLLETVCSDNVLKHIDIAYLWVQDLRARNMFSLKPISTRFCPPDLATKPMSGVRSRMLSYLIGVCQSDGTLIGAEEFEGEWSTAQLRCIRNAQERSIAQSSSHAARRVLAILLASEGLNFAEGALCFSRYPNTPSMFTSWNLGIMVVVPLLLAVIFVNTEAFFKTYTKDGDHTQEETNVENIKVTRRLEETIEYYNNAEDTTFLENAFYILAFFTVEAENYWEIVVEMLFIYFNVAIKIYFNVAIQIYFSVVIQMYLKEMFIFFLNAMMFVETPQVVRQHRLYKANGVDYSEKLLRHWETHREVSTEALEEFEGAGTAAAVAAQEEFNNRAADPGAQGEEVWVVGRGSAFHKVSCGMVKKAQPQ</sequence>
<keyword evidence="1" id="KW-0812">Transmembrane</keyword>
<keyword evidence="1" id="KW-1133">Transmembrane helix</keyword>
<evidence type="ECO:0000256" key="1">
    <source>
        <dbReference type="SAM" id="Phobius"/>
    </source>
</evidence>
<accession>A0A813AWT7</accession>
<protein>
    <submittedName>
        <fullName evidence="2">LZTR1 protein</fullName>
    </submittedName>
</protein>
<comment type="caution">
    <text evidence="2">The sequence shown here is derived from an EMBL/GenBank/DDBJ whole genome shotgun (WGS) entry which is preliminary data.</text>
</comment>
<organism evidence="2 3">
    <name type="scientific">Symbiodinium necroappetens</name>
    <dbReference type="NCBI Taxonomy" id="1628268"/>
    <lineage>
        <taxon>Eukaryota</taxon>
        <taxon>Sar</taxon>
        <taxon>Alveolata</taxon>
        <taxon>Dinophyceae</taxon>
        <taxon>Suessiales</taxon>
        <taxon>Symbiodiniaceae</taxon>
        <taxon>Symbiodinium</taxon>
    </lineage>
</organism>
<dbReference type="EMBL" id="CAJNJA010064012">
    <property type="protein sequence ID" value="CAE7881225.1"/>
    <property type="molecule type" value="Genomic_DNA"/>
</dbReference>